<evidence type="ECO:0000313" key="2">
    <source>
        <dbReference type="Proteomes" id="UP000009168"/>
    </source>
</evidence>
<sequence length="1067" mass="126066">MDNIPQGDQQYYYYKVPQKQSEREKHIFTISEDSKHNFIHSQRIIQQHSDKNKLNWQVTSYDFQEQLSNNEYKMNYQNQVQLDQEIWSSQRTYEEYVKRFVPVCQERFGTNVRVDVTSGEMKQYWSSFVRMTILEKILSQIIQQSRNKDIFIILFMRAQEVAIFTELKNNFANLNARCDIFFVNIGNYNLKKHLSFASALQKNYSTEQLNHKICYAFEQYYSGKDLEQYQDNQYYYIQQVVSEIIPQLNIQEVVNVQAEVQQYPWSQPSKKVIRGTYVVSKENYGDQIQLQDNPNEFIFKERNLDVDDMIDIFSTWINDLLVRYGQDQIEKNTIEKAIEFLTNYMDKIVNQINITNIPIDKPIQNMTVRQRLIAQQSNRVRYNLIVLIKSLSNLLTKDTVGNLNGEEESERIKIGTEIGKFHQRALVMRGLDVETFIKMKNFFIDELLMVKSSIHQESDQERSIFSLENMKDVFLQEDMVDGLKEVKSQYHLISAFPLIGLGVKLQRSDGSMINPYLVQIVDIARINANVDTISIQNTPDKELNLNAGFYLGAEGGTRSYFEQKHGYKPLKWTEYQPKKQLVQELNQYQLFYYKSEQLKEKIDAVVPLFGPKDYDLKPLLATSFFHVLMNFNVMHNVDTCYSEAYLALLSNLLIFLLNQEQSTYINELLDKIYHSIEIVYGDRPFFKTYCEMLLNQPRQAMITYHEGHPTQCQDPSKALAALFYLYKKDQIKDKNKIKQILEAILQEIVSRNIKNLEKLHTYFGIVNYDMSELQKIESNVIEQVVGDVKQYPSVRTVMSVVETALKEKNYFEFTKKCKIYIHKDSFNFMNYGKLNFFTSMKAICNYFLPSEKFSGGLLWIWLLHAQKYPNNYDRNTSEVEENIYKVYSNIKKQKSIYFIKEESLKIYNNCYKILKQKYQEEMFSLHQEATPLIQKQIDYLLNEENKFNISFNNASNLARNCCLSPKCPFYLKKMPNVAEHIKDIDCVIPAFHKTVKIMKGRDAESIFNAICKGTHLEHHNQLELIKLAHRLQSERVQYFLLHKKKDHYINLIEKLLEEYKVIHTNKV</sequence>
<organism evidence="1 2">
    <name type="scientific">Tetrahymena thermophila (strain SB210)</name>
    <dbReference type="NCBI Taxonomy" id="312017"/>
    <lineage>
        <taxon>Eukaryota</taxon>
        <taxon>Sar</taxon>
        <taxon>Alveolata</taxon>
        <taxon>Ciliophora</taxon>
        <taxon>Intramacronucleata</taxon>
        <taxon>Oligohymenophorea</taxon>
        <taxon>Hymenostomatida</taxon>
        <taxon>Tetrahymenina</taxon>
        <taxon>Tetrahymenidae</taxon>
        <taxon>Tetrahymena</taxon>
    </lineage>
</organism>
<dbReference type="EMBL" id="GG662452">
    <property type="protein sequence ID" value="EAR83313.1"/>
    <property type="molecule type" value="Genomic_DNA"/>
</dbReference>
<dbReference type="KEGG" id="tet:TTHERM_00947400"/>
<keyword evidence="2" id="KW-1185">Reference proteome</keyword>
<proteinExistence type="predicted"/>
<evidence type="ECO:0000313" key="1">
    <source>
        <dbReference type="EMBL" id="EAR83313.1"/>
    </source>
</evidence>
<dbReference type="Proteomes" id="UP000009168">
    <property type="component" value="Unassembled WGS sequence"/>
</dbReference>
<dbReference type="AlphaFoldDB" id="I7M5W1"/>
<dbReference type="GeneID" id="7836762"/>
<gene>
    <name evidence="1" type="ORF">TTHERM_00947400</name>
</gene>
<dbReference type="HOGENOM" id="CLU_288642_0_0_1"/>
<dbReference type="RefSeq" id="XP_001030976.1">
    <property type="nucleotide sequence ID" value="XM_001030976.1"/>
</dbReference>
<dbReference type="eggNOG" id="ENOG502SJM9">
    <property type="taxonomic scope" value="Eukaryota"/>
</dbReference>
<protein>
    <submittedName>
        <fullName evidence="1">Zinc-binding dehydrogenase family oxidoreductase</fullName>
    </submittedName>
</protein>
<dbReference type="OrthoDB" id="295145at2759"/>
<name>I7M5W1_TETTS</name>
<reference evidence="2" key="1">
    <citation type="journal article" date="2006" name="PLoS Biol.">
        <title>Macronuclear genome sequence of the ciliate Tetrahymena thermophila, a model eukaryote.</title>
        <authorList>
            <person name="Eisen J.A."/>
            <person name="Coyne R.S."/>
            <person name="Wu M."/>
            <person name="Wu D."/>
            <person name="Thiagarajan M."/>
            <person name="Wortman J.R."/>
            <person name="Badger J.H."/>
            <person name="Ren Q."/>
            <person name="Amedeo P."/>
            <person name="Jones K.M."/>
            <person name="Tallon L.J."/>
            <person name="Delcher A.L."/>
            <person name="Salzberg S.L."/>
            <person name="Silva J.C."/>
            <person name="Haas B.J."/>
            <person name="Majoros W.H."/>
            <person name="Farzad M."/>
            <person name="Carlton J.M."/>
            <person name="Smith R.K. Jr."/>
            <person name="Garg J."/>
            <person name="Pearlman R.E."/>
            <person name="Karrer K.M."/>
            <person name="Sun L."/>
            <person name="Manning G."/>
            <person name="Elde N.C."/>
            <person name="Turkewitz A.P."/>
            <person name="Asai D.J."/>
            <person name="Wilkes D.E."/>
            <person name="Wang Y."/>
            <person name="Cai H."/>
            <person name="Collins K."/>
            <person name="Stewart B.A."/>
            <person name="Lee S.R."/>
            <person name="Wilamowska K."/>
            <person name="Weinberg Z."/>
            <person name="Ruzzo W.L."/>
            <person name="Wloga D."/>
            <person name="Gaertig J."/>
            <person name="Frankel J."/>
            <person name="Tsao C.-C."/>
            <person name="Gorovsky M.A."/>
            <person name="Keeling P.J."/>
            <person name="Waller R.F."/>
            <person name="Patron N.J."/>
            <person name="Cherry J.M."/>
            <person name="Stover N.A."/>
            <person name="Krieger C.J."/>
            <person name="del Toro C."/>
            <person name="Ryder H.F."/>
            <person name="Williamson S.C."/>
            <person name="Barbeau R.A."/>
            <person name="Hamilton E.P."/>
            <person name="Orias E."/>
        </authorList>
    </citation>
    <scope>NUCLEOTIDE SEQUENCE [LARGE SCALE GENOMIC DNA]</scope>
    <source>
        <strain evidence="2">SB210</strain>
    </source>
</reference>
<dbReference type="InParanoid" id="I7M5W1"/>
<dbReference type="OMA" id="AICKGTH"/>
<accession>I7M5W1</accession>